<name>A0A813ACU7_9DINO</name>
<comment type="caution">
    <text evidence="2">The sequence shown here is derived from an EMBL/GenBank/DDBJ whole genome shotgun (WGS) entry which is preliminary data.</text>
</comment>
<dbReference type="AlphaFoldDB" id="A0A813ACU7"/>
<reference evidence="2" key="1">
    <citation type="submission" date="2021-02" db="EMBL/GenBank/DDBJ databases">
        <authorList>
            <person name="Dougan E. K."/>
            <person name="Rhodes N."/>
            <person name="Thang M."/>
            <person name="Chan C."/>
        </authorList>
    </citation>
    <scope>NUCLEOTIDE SEQUENCE</scope>
</reference>
<sequence length="560" mass="62185">NVVMEPKDAAVVSEALGVEPFVACASDFGWISRPRLWWMSPAVTTMSIDPAEGRQLQWSKQGSFRRLRLESPRAPSEDMEADGLFFHEAVTSGRLRLPCATTPAEDEQGRPAPKRVRQKLPEPAKARWAADGRRFAPWHYVEEAMMHDAAGRLHIIPPASKEKLHMLPPGYTAADFLDDRARHKMLANGWHWGVARRLLAMLVVLTAAGPAQATPAPEPRRSTMQWMVEQFGGGPVPMEPPPRLRPDLALPDDDPDTHWRLAGQLVHCTVARRPNLEPALERVLELWTHWRHEVTRLRREVLVELAQLVLDMQDTTEEWLASRSAPVRSTYTVPGKARHTQIPVVLHLLTMVGYPDVAGMTADLTDGFDMLGELRRGPGWKPRTDGRYSNPASLDTLASVNWGYVRDRGMAEFLDQLGLQTKPSKAQKPATEHIVQGVLVLALVTMGRRLPQRWLAFIDNVAGQWALTKGYGKDPAVNGILASFWATASLSDWLPDFRRVPSKANVADAVSRGDLSAAHRHGWTRVQSPVASILKTLARAAEDLEFAVNGAADELVNLAA</sequence>
<feature type="non-terminal residue" evidence="2">
    <location>
        <position position="1"/>
    </location>
</feature>
<feature type="region of interest" description="Disordered" evidence="1">
    <location>
        <begin position="101"/>
        <end position="123"/>
    </location>
</feature>
<protein>
    <submittedName>
        <fullName evidence="2">eIF3-S7 protein</fullName>
    </submittedName>
</protein>
<dbReference type="Proteomes" id="UP000601435">
    <property type="component" value="Unassembled WGS sequence"/>
</dbReference>
<proteinExistence type="predicted"/>
<dbReference type="EMBL" id="CAJNJA010057688">
    <property type="protein sequence ID" value="CAE7863067.1"/>
    <property type="molecule type" value="Genomic_DNA"/>
</dbReference>
<gene>
    <name evidence="2" type="primary">eIF3-S7</name>
    <name evidence="2" type="ORF">SNEC2469_LOCUS27415</name>
</gene>
<keyword evidence="3" id="KW-1185">Reference proteome</keyword>
<evidence type="ECO:0000313" key="3">
    <source>
        <dbReference type="Proteomes" id="UP000601435"/>
    </source>
</evidence>
<evidence type="ECO:0000313" key="2">
    <source>
        <dbReference type="EMBL" id="CAE7863067.1"/>
    </source>
</evidence>
<organism evidence="2 3">
    <name type="scientific">Symbiodinium necroappetens</name>
    <dbReference type="NCBI Taxonomy" id="1628268"/>
    <lineage>
        <taxon>Eukaryota</taxon>
        <taxon>Sar</taxon>
        <taxon>Alveolata</taxon>
        <taxon>Dinophyceae</taxon>
        <taxon>Suessiales</taxon>
        <taxon>Symbiodiniaceae</taxon>
        <taxon>Symbiodinium</taxon>
    </lineage>
</organism>
<evidence type="ECO:0000256" key="1">
    <source>
        <dbReference type="SAM" id="MobiDB-lite"/>
    </source>
</evidence>
<accession>A0A813ACU7</accession>